<keyword evidence="1" id="KW-0547">Nucleotide-binding</keyword>
<dbReference type="SMART" id="SM00487">
    <property type="entry name" value="DEXDc"/>
    <property type="match status" value="1"/>
</dbReference>
<reference evidence="7 8" key="1">
    <citation type="submission" date="2024-01" db="EMBL/GenBank/DDBJ databases">
        <title>Comparative genomics of Cryptococcus and Kwoniella reveals pathogenesis evolution and contrasting modes of karyotype evolution via chromosome fusion or intercentromeric recombination.</title>
        <authorList>
            <person name="Coelho M.A."/>
            <person name="David-Palma M."/>
            <person name="Shea T."/>
            <person name="Bowers K."/>
            <person name="McGinley-Smith S."/>
            <person name="Mohammad A.W."/>
            <person name="Gnirke A."/>
            <person name="Yurkov A.M."/>
            <person name="Nowrousian M."/>
            <person name="Sun S."/>
            <person name="Cuomo C.A."/>
            <person name="Heitman J."/>
        </authorList>
    </citation>
    <scope>NUCLEOTIDE SEQUENCE [LARGE SCALE GENOMIC DNA]</scope>
    <source>
        <strain evidence="7 8">7685027</strain>
    </source>
</reference>
<dbReference type="EMBL" id="CP143807">
    <property type="protein sequence ID" value="WVO19851.1"/>
    <property type="molecule type" value="Genomic_DNA"/>
</dbReference>
<dbReference type="PROSITE" id="PS51192">
    <property type="entry name" value="HELICASE_ATP_BIND_1"/>
    <property type="match status" value="1"/>
</dbReference>
<feature type="region of interest" description="Disordered" evidence="4">
    <location>
        <begin position="1097"/>
        <end position="1131"/>
    </location>
</feature>
<feature type="region of interest" description="Disordered" evidence="4">
    <location>
        <begin position="418"/>
        <end position="467"/>
    </location>
</feature>
<dbReference type="PANTHER" id="PTHR45629:SF7">
    <property type="entry name" value="DNA EXCISION REPAIR PROTEIN ERCC-6-RELATED"/>
    <property type="match status" value="1"/>
</dbReference>
<keyword evidence="8" id="KW-1185">Reference proteome</keyword>
<dbReference type="Gene3D" id="3.40.50.10810">
    <property type="entry name" value="Tandem AAA-ATPase domain"/>
    <property type="match status" value="1"/>
</dbReference>
<evidence type="ECO:0000256" key="3">
    <source>
        <dbReference type="ARBA" id="ARBA00022840"/>
    </source>
</evidence>
<feature type="compositionally biased region" description="Pro residues" evidence="4">
    <location>
        <begin position="259"/>
        <end position="270"/>
    </location>
</feature>
<dbReference type="InterPro" id="IPR050496">
    <property type="entry name" value="SNF2_RAD54_helicase_repair"/>
</dbReference>
<feature type="compositionally biased region" description="Basic and acidic residues" evidence="4">
    <location>
        <begin position="428"/>
        <end position="450"/>
    </location>
</feature>
<organism evidence="7 8">
    <name type="scientific">Cryptococcus decagattii</name>
    <dbReference type="NCBI Taxonomy" id="1859122"/>
    <lineage>
        <taxon>Eukaryota</taxon>
        <taxon>Fungi</taxon>
        <taxon>Dikarya</taxon>
        <taxon>Basidiomycota</taxon>
        <taxon>Agaricomycotina</taxon>
        <taxon>Tremellomycetes</taxon>
        <taxon>Tremellales</taxon>
        <taxon>Cryptococcaceae</taxon>
        <taxon>Cryptococcus</taxon>
        <taxon>Cryptococcus gattii species complex</taxon>
    </lineage>
</organism>
<dbReference type="RefSeq" id="XP_064719091.1">
    <property type="nucleotide sequence ID" value="XM_064863019.1"/>
</dbReference>
<dbReference type="PANTHER" id="PTHR45629">
    <property type="entry name" value="SNF2/RAD54 FAMILY MEMBER"/>
    <property type="match status" value="1"/>
</dbReference>
<gene>
    <name evidence="7" type="ORF">IAS62_001141</name>
</gene>
<dbReference type="CDD" id="cd18793">
    <property type="entry name" value="SF2_C_SNF"/>
    <property type="match status" value="1"/>
</dbReference>
<dbReference type="InterPro" id="IPR000330">
    <property type="entry name" value="SNF2_N"/>
</dbReference>
<dbReference type="Gene3D" id="3.40.50.300">
    <property type="entry name" value="P-loop containing nucleotide triphosphate hydrolases"/>
    <property type="match status" value="1"/>
</dbReference>
<dbReference type="Gene3D" id="1.10.20.10">
    <property type="entry name" value="Histone, subunit A"/>
    <property type="match status" value="1"/>
</dbReference>
<keyword evidence="2" id="KW-0378">Hydrolase</keyword>
<dbReference type="InterPro" id="IPR014001">
    <property type="entry name" value="Helicase_ATP-bd"/>
</dbReference>
<proteinExistence type="predicted"/>
<evidence type="ECO:0000256" key="1">
    <source>
        <dbReference type="ARBA" id="ARBA00022741"/>
    </source>
</evidence>
<accession>A0ABZ2AR93</accession>
<dbReference type="Pfam" id="PF04719">
    <property type="entry name" value="TAFII28"/>
    <property type="match status" value="1"/>
</dbReference>
<feature type="region of interest" description="Disordered" evidence="4">
    <location>
        <begin position="47"/>
        <end position="70"/>
    </location>
</feature>
<dbReference type="Gene3D" id="1.20.120.850">
    <property type="entry name" value="SWI2/SNF2 ATPases, N-terminal domain"/>
    <property type="match status" value="1"/>
</dbReference>
<evidence type="ECO:0000313" key="8">
    <source>
        <dbReference type="Proteomes" id="UP001432216"/>
    </source>
</evidence>
<dbReference type="SUPFAM" id="SSF47113">
    <property type="entry name" value="Histone-fold"/>
    <property type="match status" value="1"/>
</dbReference>
<name>A0ABZ2AR93_9TREE</name>
<feature type="region of interest" description="Disordered" evidence="4">
    <location>
        <begin position="236"/>
        <end position="303"/>
    </location>
</feature>
<dbReference type="Proteomes" id="UP001432216">
    <property type="component" value="Chromosome 2"/>
</dbReference>
<dbReference type="InterPro" id="IPR006809">
    <property type="entry name" value="TAFII28_dom"/>
</dbReference>
<protein>
    <recommendedName>
        <fullName evidence="9">DNA repair and recombination protein RAD54B</fullName>
    </recommendedName>
</protein>
<evidence type="ECO:0000313" key="7">
    <source>
        <dbReference type="EMBL" id="WVO19851.1"/>
    </source>
</evidence>
<evidence type="ECO:0008006" key="9">
    <source>
        <dbReference type="Google" id="ProtNLM"/>
    </source>
</evidence>
<evidence type="ECO:0000259" key="6">
    <source>
        <dbReference type="PROSITE" id="PS51194"/>
    </source>
</evidence>
<dbReference type="SMART" id="SM00490">
    <property type="entry name" value="HELICc"/>
    <property type="match status" value="1"/>
</dbReference>
<dbReference type="GeneID" id="89987916"/>
<dbReference type="PROSITE" id="PS51194">
    <property type="entry name" value="HELICASE_CTER"/>
    <property type="match status" value="1"/>
</dbReference>
<dbReference type="CDD" id="cd08048">
    <property type="entry name" value="HFD_TAF11"/>
    <property type="match status" value="1"/>
</dbReference>
<sequence>MSLALPSRPSFAPKASQALEREALDEADDVDDSDLLDIPHLRKRLVDVDVDPDLEGEKDDDEDEGNDVGVSIGMGTLGTLGVGLAGTVGKEKGRKRDADDEIEKRGKKRRAETFLLRGQMDEEQARRFDTFSTVAINKNVIKRLNRDLFDQHCPPQLSQVVAGMAKVFVADVIEMAKDLQPHSAHPTGPLQPYHLKLARMCLEEQGMAIRRYDMTISMARPRRSLGAIIDSIPSQKEYVPDSCSENSDSDSGRDAPIPTLKPIPLTPLPSRPTRSIRELEPESITTVKGKEREEAGAVFSDGKKDKKAHGIVDTLSMPVLYFAVQWRKPQFKKHKTWDGDANIKVEGNRIVMLDEDGNQMATTNVGDKVIKPESEFKIGGYEVMVDHALQRDQFKASTSILNRPKVIPTIKSSGYRPASFPKAFRPPIQKEKLTSTKPSTREAVEDEHRQSPISSLPKRPIPTPAAAQRAVAASSFYTKQSPKPHSERIVLGEKSNKERLEWGGALFNPHAEGAVVMPRPAEKLAKLKGTTIVDVVIDPILGNLLREHQKEGVKFMYSCVMGMTGAEGEGCILADEMGLGKTLQTIALIYTMLKQSPFANQSSIIGKAIIVCPVTLVDNWRKEFKKWVDRRVNVLVADGTDYRVSSFVNNKHQHVLIIGYERLRKVVKELASCIPPIDLIVCDEGHRLKSKDNKTTKMFDMLKTQRRIILSGTPVQNDLGEYWAMVDFACPGVLGKYSAFAKHYEKPILKSRTPNCSAKDVELGRERANELAKLSKEFVLRRTAAVLEHYLPPKYEYVIFVAPSLLQLRVLSNLLDPSIVRSFIRGHGAQSLALIDLMRKISNSPMLLKRKDDELARADDDLGSATSAAISAIPGDTNVNDVTTSGKMLLLDKMLHSIYQSTEEKVVVVSNWTSSLDLIQGLCKLKRYNYLRLDGSTPPKQRQELVDRFNKDKERQGSFVFLLSAKAGGVGLNLIGGSRLILFDSDWNPSTDLQAMARIHRDGQRRPVYIYRFLTTNAIDEKIYQRQITKTGLSDQMMDHKHSEKQTSKDSFSAAELRDIFTLNVRTDGCQTHDLLGCQCTETPAGKVRDIAEGAQGSEHLPDNASGESDSDPNDYPTFVSANKYDPEPTPKMRRKAIKEQKNKLAALKHWAHFDPFELASFRGIQDSLLYNVLFDSWETDGVPLSENIRAYGSLDFEGRYERDEDDPDSDKEALVPKKRKFGMVQTTAALKKTRTTDEEDAKFNQRKRNLKSIAESGGTGRVTFVFEKISKSTIA</sequence>
<dbReference type="Pfam" id="PF00271">
    <property type="entry name" value="Helicase_C"/>
    <property type="match status" value="1"/>
</dbReference>
<feature type="compositionally biased region" description="Acidic residues" evidence="4">
    <location>
        <begin position="48"/>
        <end position="66"/>
    </location>
</feature>
<dbReference type="CDD" id="cd18004">
    <property type="entry name" value="DEXHc_RAD54"/>
    <property type="match status" value="1"/>
</dbReference>
<evidence type="ECO:0000256" key="2">
    <source>
        <dbReference type="ARBA" id="ARBA00022801"/>
    </source>
</evidence>
<feature type="domain" description="Helicase C-terminal" evidence="6">
    <location>
        <begin position="890"/>
        <end position="1053"/>
    </location>
</feature>
<dbReference type="InterPro" id="IPR027417">
    <property type="entry name" value="P-loop_NTPase"/>
</dbReference>
<evidence type="ECO:0000256" key="4">
    <source>
        <dbReference type="SAM" id="MobiDB-lite"/>
    </source>
</evidence>
<feature type="domain" description="Helicase ATP-binding" evidence="5">
    <location>
        <begin position="562"/>
        <end position="732"/>
    </location>
</feature>
<feature type="compositionally biased region" description="Basic and acidic residues" evidence="4">
    <location>
        <begin position="288"/>
        <end position="303"/>
    </location>
</feature>
<dbReference type="InterPro" id="IPR001650">
    <property type="entry name" value="Helicase_C-like"/>
</dbReference>
<dbReference type="InterPro" id="IPR049730">
    <property type="entry name" value="SNF2/RAD54-like_C"/>
</dbReference>
<evidence type="ECO:0000259" key="5">
    <source>
        <dbReference type="PROSITE" id="PS51192"/>
    </source>
</evidence>
<dbReference type="InterPro" id="IPR009072">
    <property type="entry name" value="Histone-fold"/>
</dbReference>
<keyword evidence="3" id="KW-0067">ATP-binding</keyword>
<dbReference type="InterPro" id="IPR038718">
    <property type="entry name" value="SNF2-like_sf"/>
</dbReference>
<dbReference type="SUPFAM" id="SSF52540">
    <property type="entry name" value="P-loop containing nucleoside triphosphate hydrolases"/>
    <property type="match status" value="2"/>
</dbReference>
<dbReference type="Pfam" id="PF00176">
    <property type="entry name" value="SNF2-rel_dom"/>
    <property type="match status" value="1"/>
</dbReference>